<proteinExistence type="predicted"/>
<dbReference type="RefSeq" id="WP_173715052.1">
    <property type="nucleotide sequence ID" value="NZ_JABTAE010000001.1"/>
</dbReference>
<protein>
    <submittedName>
        <fullName evidence="1">Uncharacterized protein</fullName>
    </submittedName>
</protein>
<comment type="caution">
    <text evidence="1">The sequence shown here is derived from an EMBL/GenBank/DDBJ whole genome shotgun (WGS) entry which is preliminary data.</text>
</comment>
<name>A0A1S8SB79_CLOBE</name>
<accession>A0A1S8SB79</accession>
<dbReference type="EMBL" id="LZZI01000021">
    <property type="protein sequence ID" value="OOM62604.1"/>
    <property type="molecule type" value="Genomic_DNA"/>
</dbReference>
<gene>
    <name evidence="1" type="ORF">CLBCK_16470</name>
</gene>
<dbReference type="Proteomes" id="UP000190973">
    <property type="component" value="Unassembled WGS sequence"/>
</dbReference>
<dbReference type="AlphaFoldDB" id="A0A1S8SB79"/>
<evidence type="ECO:0000313" key="1">
    <source>
        <dbReference type="EMBL" id="OOM62604.1"/>
    </source>
</evidence>
<sequence>MTDKGKESILVLDKHIIWDELPVQVVFLISISNDKFELCETVFMNIFMH</sequence>
<evidence type="ECO:0000313" key="2">
    <source>
        <dbReference type="Proteomes" id="UP000190973"/>
    </source>
</evidence>
<reference evidence="1 2" key="1">
    <citation type="submission" date="2016-05" db="EMBL/GenBank/DDBJ databases">
        <title>Microbial solvent formation.</title>
        <authorList>
            <person name="Poehlein A."/>
            <person name="Montoya Solano J.D."/>
            <person name="Flitsch S."/>
            <person name="Krabben P."/>
            <person name="Duerre P."/>
            <person name="Daniel R."/>
        </authorList>
    </citation>
    <scope>NUCLEOTIDE SEQUENCE [LARGE SCALE GENOMIC DNA]</scope>
    <source>
        <strain evidence="1 2">DSM 53</strain>
    </source>
</reference>
<organism evidence="1 2">
    <name type="scientific">Clostridium beijerinckii</name>
    <name type="common">Clostridium MP</name>
    <dbReference type="NCBI Taxonomy" id="1520"/>
    <lineage>
        <taxon>Bacteria</taxon>
        <taxon>Bacillati</taxon>
        <taxon>Bacillota</taxon>
        <taxon>Clostridia</taxon>
        <taxon>Eubacteriales</taxon>
        <taxon>Clostridiaceae</taxon>
        <taxon>Clostridium</taxon>
    </lineage>
</organism>